<dbReference type="EMBL" id="PFBI01000001">
    <property type="protein sequence ID" value="PIR84933.1"/>
    <property type="molecule type" value="Genomic_DNA"/>
</dbReference>
<dbReference type="AlphaFoldDB" id="A0A2H0UET7"/>
<comment type="caution">
    <text evidence="2">The sequence shown here is derived from an EMBL/GenBank/DDBJ whole genome shotgun (WGS) entry which is preliminary data.</text>
</comment>
<accession>A0A2H0UET7</accession>
<proteinExistence type="predicted"/>
<sequence length="251" mass="27959">MEVLEINGRKYMKASRAAREAGYTSDYVGQLCRSGAIDAELVGRSWYVNVDELREHRKEKKRSSRIHARKQVKTAIAEAKQVTTPRTSELQATKVRYEGDSSALFPEVRSLKFSEEETVLRAIPRDVLEPTPKAVTTIPIREEVSEKAEEMLHEAPAPIITPPRQHEDVVRSAPLRAPEAPQSTITQTKSSSPVLNTIAAVAALLLALVFLAVAVFLTSSTTYLNGVLSFQYQFDPAPYYLVTDYIKGLQI</sequence>
<name>A0A2H0UET7_9BACT</name>
<organism evidence="2 3">
    <name type="scientific">Candidatus Kaiserbacteria bacterium CG10_big_fil_rev_8_21_14_0_10_47_16</name>
    <dbReference type="NCBI Taxonomy" id="1974608"/>
    <lineage>
        <taxon>Bacteria</taxon>
        <taxon>Candidatus Kaiseribacteriota</taxon>
    </lineage>
</organism>
<evidence type="ECO:0000256" key="1">
    <source>
        <dbReference type="SAM" id="Phobius"/>
    </source>
</evidence>
<dbReference type="Proteomes" id="UP000229344">
    <property type="component" value="Unassembled WGS sequence"/>
</dbReference>
<keyword evidence="1" id="KW-0812">Transmembrane</keyword>
<keyword evidence="1" id="KW-0472">Membrane</keyword>
<evidence type="ECO:0000313" key="2">
    <source>
        <dbReference type="EMBL" id="PIR84933.1"/>
    </source>
</evidence>
<gene>
    <name evidence="2" type="ORF">COU16_00235</name>
</gene>
<reference evidence="3" key="1">
    <citation type="submission" date="2017-09" db="EMBL/GenBank/DDBJ databases">
        <title>Depth-based differentiation of microbial function through sediment-hosted aquifers and enrichment of novel symbionts in the deep terrestrial subsurface.</title>
        <authorList>
            <person name="Probst A.J."/>
            <person name="Ladd B."/>
            <person name="Jarett J.K."/>
            <person name="Geller-Mcgrath D.E."/>
            <person name="Sieber C.M.K."/>
            <person name="Emerson J.B."/>
            <person name="Anantharaman K."/>
            <person name="Thomas B.C."/>
            <person name="Malmstrom R."/>
            <person name="Stieglmeier M."/>
            <person name="Klingl A."/>
            <person name="Woyke T."/>
            <person name="Ryan C.M."/>
            <person name="Banfield J.F."/>
        </authorList>
    </citation>
    <scope>NUCLEOTIDE SEQUENCE [LARGE SCALE GENOMIC DNA]</scope>
</reference>
<protein>
    <recommendedName>
        <fullName evidence="4">Helix-turn-helix domain-containing protein</fullName>
    </recommendedName>
</protein>
<feature type="transmembrane region" description="Helical" evidence="1">
    <location>
        <begin position="194"/>
        <end position="217"/>
    </location>
</feature>
<evidence type="ECO:0000313" key="3">
    <source>
        <dbReference type="Proteomes" id="UP000229344"/>
    </source>
</evidence>
<evidence type="ECO:0008006" key="4">
    <source>
        <dbReference type="Google" id="ProtNLM"/>
    </source>
</evidence>
<keyword evidence="1" id="KW-1133">Transmembrane helix</keyword>